<evidence type="ECO:0000313" key="3">
    <source>
        <dbReference type="Proteomes" id="UP001157911"/>
    </source>
</evidence>
<name>A0ABY1NSD7_9BACT</name>
<evidence type="ECO:0000256" key="1">
    <source>
        <dbReference type="SAM" id="Phobius"/>
    </source>
</evidence>
<protein>
    <submittedName>
        <fullName evidence="2">Uncharacterized protein</fullName>
    </submittedName>
</protein>
<reference evidence="2 3" key="1">
    <citation type="submission" date="2017-05" db="EMBL/GenBank/DDBJ databases">
        <authorList>
            <person name="Varghese N."/>
            <person name="Submissions S."/>
        </authorList>
    </citation>
    <scope>NUCLEOTIDE SEQUENCE [LARGE SCALE GENOMIC DNA]</scope>
    <source>
        <strain evidence="2 3">DSM 15522</strain>
    </source>
</reference>
<keyword evidence="1" id="KW-0472">Membrane</keyword>
<gene>
    <name evidence="2" type="ORF">SAMN06265339_1449</name>
</gene>
<proteinExistence type="predicted"/>
<keyword evidence="1" id="KW-1133">Transmembrane helix</keyword>
<sequence length="39" mass="4219">MGKELIVSVVVSVILGITVLLTVYALVWITKESSVSRSK</sequence>
<accession>A0ABY1NSD7</accession>
<feature type="transmembrane region" description="Helical" evidence="1">
    <location>
        <begin position="6"/>
        <end position="29"/>
    </location>
</feature>
<dbReference type="EMBL" id="FXUB01000004">
    <property type="protein sequence ID" value="SMP15839.1"/>
    <property type="molecule type" value="Genomic_DNA"/>
</dbReference>
<keyword evidence="1" id="KW-0812">Transmembrane</keyword>
<keyword evidence="3" id="KW-1185">Reference proteome</keyword>
<dbReference type="Proteomes" id="UP001157911">
    <property type="component" value="Unassembled WGS sequence"/>
</dbReference>
<evidence type="ECO:0000313" key="2">
    <source>
        <dbReference type="EMBL" id="SMP15839.1"/>
    </source>
</evidence>
<comment type="caution">
    <text evidence="2">The sequence shown here is derived from an EMBL/GenBank/DDBJ whole genome shotgun (WGS) entry which is preliminary data.</text>
</comment>
<organism evidence="2 3">
    <name type="scientific">Desulfurobacterium pacificum</name>
    <dbReference type="NCBI Taxonomy" id="240166"/>
    <lineage>
        <taxon>Bacteria</taxon>
        <taxon>Pseudomonadati</taxon>
        <taxon>Aquificota</taxon>
        <taxon>Aquificia</taxon>
        <taxon>Desulfurobacteriales</taxon>
        <taxon>Desulfurobacteriaceae</taxon>
        <taxon>Desulfurobacterium</taxon>
    </lineage>
</organism>